<dbReference type="Pfam" id="PF13715">
    <property type="entry name" value="CarbopepD_reg_2"/>
    <property type="match status" value="1"/>
</dbReference>
<keyword evidence="1" id="KW-0998">Cell outer membrane</keyword>
<dbReference type="Pfam" id="PF07715">
    <property type="entry name" value="Plug"/>
    <property type="match status" value="1"/>
</dbReference>
<dbReference type="SUPFAM" id="SSF56935">
    <property type="entry name" value="Porins"/>
    <property type="match status" value="1"/>
</dbReference>
<keyword evidence="4" id="KW-1185">Reference proteome</keyword>
<dbReference type="Gene3D" id="2.60.40.1120">
    <property type="entry name" value="Carboxypeptidase-like, regulatory domain"/>
    <property type="match status" value="1"/>
</dbReference>
<keyword evidence="1" id="KW-0813">Transport</keyword>
<keyword evidence="1" id="KW-0472">Membrane</keyword>
<reference evidence="3 4" key="1">
    <citation type="submission" date="2019-08" db="EMBL/GenBank/DDBJ databases">
        <title>Seonamhaeicola sediminis sp. nov., isolated from marine sediment.</title>
        <authorList>
            <person name="Cao W.R."/>
        </authorList>
    </citation>
    <scope>NUCLEOTIDE SEQUENCE [LARGE SCALE GENOMIC DNA]</scope>
    <source>
        <strain evidence="3 4">B011</strain>
    </source>
</reference>
<evidence type="ECO:0000256" key="1">
    <source>
        <dbReference type="PROSITE-ProRule" id="PRU01360"/>
    </source>
</evidence>
<evidence type="ECO:0000313" key="3">
    <source>
        <dbReference type="EMBL" id="TYA78702.1"/>
    </source>
</evidence>
<dbReference type="Pfam" id="PF09906">
    <property type="entry name" value="DUF2135"/>
    <property type="match status" value="1"/>
</dbReference>
<dbReference type="Pfam" id="PF08487">
    <property type="entry name" value="VIT"/>
    <property type="match status" value="1"/>
</dbReference>
<dbReference type="Gene3D" id="2.170.130.10">
    <property type="entry name" value="TonB-dependent receptor, plug domain"/>
    <property type="match status" value="1"/>
</dbReference>
<dbReference type="SUPFAM" id="SSF48452">
    <property type="entry name" value="TPR-like"/>
    <property type="match status" value="1"/>
</dbReference>
<comment type="subcellular location">
    <subcellularLocation>
        <location evidence="1">Cell outer membrane</location>
        <topology evidence="1">Multi-pass membrane protein</topology>
    </subcellularLocation>
</comment>
<evidence type="ECO:0000259" key="2">
    <source>
        <dbReference type="PROSITE" id="PS51468"/>
    </source>
</evidence>
<dbReference type="RefSeq" id="WP_148541967.1">
    <property type="nucleotide sequence ID" value="NZ_VSDQ01000577.1"/>
</dbReference>
<dbReference type="Gene3D" id="2.60.120.380">
    <property type="match status" value="1"/>
</dbReference>
<dbReference type="EMBL" id="VSDQ01000577">
    <property type="protein sequence ID" value="TYA78702.1"/>
    <property type="molecule type" value="Genomic_DNA"/>
</dbReference>
<dbReference type="SUPFAM" id="SSF49464">
    <property type="entry name" value="Carboxypeptidase regulatory domain-like"/>
    <property type="match status" value="1"/>
</dbReference>
<dbReference type="CDD" id="cd00198">
    <property type="entry name" value="vWFA"/>
    <property type="match status" value="1"/>
</dbReference>
<protein>
    <submittedName>
        <fullName evidence="3">TonB-dependent receptor plug domain-containing protein</fullName>
    </submittedName>
</protein>
<accession>A0A5D0IAA7</accession>
<dbReference type="InterPro" id="IPR013694">
    <property type="entry name" value="VIT"/>
</dbReference>
<dbReference type="FunFam" id="2.60.40.1120:FF:000003">
    <property type="entry name" value="Outer membrane protein Omp121"/>
    <property type="match status" value="1"/>
</dbReference>
<feature type="domain" description="VIT" evidence="2">
    <location>
        <begin position="17"/>
        <end position="145"/>
    </location>
</feature>
<sequence>MRLLSSILFLLLFNWGFSQNIPTIKVGEERLGITSLDIKTVVIGNIATTTYDMLFYNPSNTILEGELAFPLGEGQSVSRLALEINGKLREAVVVEKELGRVAFEAVVRRGVDPVLLEKGTGNNYKARIYPIPANGHKRVVLAYEQELVLSQGQYHFQLPLSFNNVLDDFKLEMNVIGQTQKPEVSQSKIENFAFSEISNGYFAKVEKQNYQPKELLTIKIPQVHGVHSTIVFNDYFYAHQTLDITPRERKKAKKITLLWDISLSMKSRDLDKELLFLDAYLKHLGNVNIQLIKFSNTIKNKEDFKIKDGNWKTLRETLENSIYDGGTSFTGLLEHTMTDEILLFSDGMKNLSTIVTNHNVPLVVINSIIKANHQELNTISSLSNGVYINIKNLAPNEALNKVKYASLNYLGYESSNKNLEVYPSVSKIVSEDFSITGRHFLKNDTLVLKFGYGNNVSLRKEVILKADYKNPLVKRFWAQSKLNELQKDSEANKEAIIKHSKAYNVVSNHTSLIVLETVWDYVKYEIVPPIELREAYFKILKEQKGKKIATVSDAIETDEDNQNLTQFTGTGNISGTVTDTNGSPLPGVNVMVKGTSIGTTTDFDGNYSINASEGADLVFSFIGMHPLETTIGNSSTVNIKMEEDASELEEVVVVGYGSVRRTNVTGAVSVITSEDISNYATVPDALRGKVAGLNVSSNNGVPGASPNITIRGASSLSNSNQPLYVIDGIPVEGNIDDFITPAEIQSINVIKDVAEASIYGSRASNGVIVINTRMGNFRSNANSSNDSMSSNNRERIKKYKGRLEVKEIKVNEVYLKELNGKNDLSEAYRVYLTQREKFLDNTTYFIDVSNFFLENGNKEIAMTILTNVAEIDFDNYEHLRVLAYTLEERGAYELASFIYAQVLQLRSEDSQSYRDLALAYQEIGLRTKSNELLDSIISGAIYKGKQRRVFDGIKQISENEISKAKVPNSEATESRKKSFDIRVVIDWNHNDTDIDLHVIDPNLEECFYSHTTTKMGGKISKDMTQGFGPEEFTLKHAEKGVYYIKVNYYADRYQKLNTPTFMKVTMFKNYGKPNESKEIKVVRLSKKNENIIVAKLVI</sequence>
<name>A0A5D0IAA7_9FLAO</name>
<dbReference type="InterPro" id="IPR037066">
    <property type="entry name" value="Plug_dom_sf"/>
</dbReference>
<proteinExistence type="inferred from homology"/>
<dbReference type="Gene3D" id="3.40.50.410">
    <property type="entry name" value="von Willebrand factor, type A domain"/>
    <property type="match status" value="1"/>
</dbReference>
<dbReference type="PROSITE" id="PS51468">
    <property type="entry name" value="VIT"/>
    <property type="match status" value="1"/>
</dbReference>
<dbReference type="AlphaFoldDB" id="A0A5D0IAA7"/>
<dbReference type="PANTHER" id="PTHR45737:SF6">
    <property type="entry name" value="VON WILLEBRAND FACTOR A DOMAIN-CONTAINING PROTEIN 5A"/>
    <property type="match status" value="1"/>
</dbReference>
<dbReference type="Proteomes" id="UP000323930">
    <property type="component" value="Unassembled WGS sequence"/>
</dbReference>
<comment type="similarity">
    <text evidence="1">Belongs to the TonB-dependent receptor family.</text>
</comment>
<dbReference type="SUPFAM" id="SSF53300">
    <property type="entry name" value="vWA-like"/>
    <property type="match status" value="1"/>
</dbReference>
<dbReference type="InterPro" id="IPR019220">
    <property type="entry name" value="DUF2135"/>
</dbReference>
<dbReference type="GO" id="GO:0009279">
    <property type="term" value="C:cell outer membrane"/>
    <property type="evidence" value="ECO:0007669"/>
    <property type="project" value="UniProtKB-SubCell"/>
</dbReference>
<dbReference type="InterPro" id="IPR012910">
    <property type="entry name" value="Plug_dom"/>
</dbReference>
<dbReference type="Gene3D" id="1.25.40.10">
    <property type="entry name" value="Tetratricopeptide repeat domain"/>
    <property type="match status" value="1"/>
</dbReference>
<dbReference type="InterPro" id="IPR036465">
    <property type="entry name" value="vWFA_dom_sf"/>
</dbReference>
<dbReference type="InterPro" id="IPR008969">
    <property type="entry name" value="CarboxyPept-like_regulatory"/>
</dbReference>
<evidence type="ECO:0000313" key="4">
    <source>
        <dbReference type="Proteomes" id="UP000323930"/>
    </source>
</evidence>
<organism evidence="3 4">
    <name type="scientific">Seonamhaeicola marinus</name>
    <dbReference type="NCBI Taxonomy" id="1912246"/>
    <lineage>
        <taxon>Bacteria</taxon>
        <taxon>Pseudomonadati</taxon>
        <taxon>Bacteroidota</taxon>
        <taxon>Flavobacteriia</taxon>
        <taxon>Flavobacteriales</taxon>
        <taxon>Flavobacteriaceae</taxon>
    </lineage>
</organism>
<gene>
    <name evidence="3" type="ORF">FUA24_10135</name>
</gene>
<keyword evidence="1" id="KW-0812">Transmembrane</keyword>
<dbReference type="PROSITE" id="PS52016">
    <property type="entry name" value="TONB_DEPENDENT_REC_3"/>
    <property type="match status" value="1"/>
</dbReference>
<dbReference type="InterPro" id="IPR011990">
    <property type="entry name" value="TPR-like_helical_dom_sf"/>
</dbReference>
<keyword evidence="1" id="KW-1134">Transmembrane beta strand</keyword>
<dbReference type="InterPro" id="IPR039426">
    <property type="entry name" value="TonB-dep_rcpt-like"/>
</dbReference>
<keyword evidence="3" id="KW-0675">Receptor</keyword>
<dbReference type="PANTHER" id="PTHR45737">
    <property type="entry name" value="VON WILLEBRAND FACTOR A DOMAIN-CONTAINING PROTEIN 5A"/>
    <property type="match status" value="1"/>
</dbReference>
<comment type="caution">
    <text evidence="3">The sequence shown here is derived from an EMBL/GenBank/DDBJ whole genome shotgun (WGS) entry which is preliminary data.</text>
</comment>
<dbReference type="OrthoDB" id="9768177at2"/>